<dbReference type="EMBL" id="MF768985">
    <property type="protein sequence ID" value="ATU83690.1"/>
    <property type="molecule type" value="Genomic_DNA"/>
</dbReference>
<dbReference type="Proteomes" id="UP000267516">
    <property type="component" value="Segment"/>
</dbReference>
<sequence length="95" mass="10307">MLGVLLFMMPICTLFSSSSGLYCLYAPDKLPVISSMMVLISSAAWSALLRLFSCPTRATDIFNRTLSDRYLSFKDVLSPVMIEATAEAEGFGGAP</sequence>
<organism evidence="2 4">
    <name type="scientific">White spot syndrome virus</name>
    <dbReference type="NCBI Taxonomy" id="342409"/>
    <lineage>
        <taxon>Viruses</taxon>
        <taxon>Viruses incertae sedis</taxon>
        <taxon>Naldaviricetes</taxon>
        <taxon>Nimaviridae</taxon>
        <taxon>Whispovirus</taxon>
    </lineage>
</organism>
<evidence type="ECO:0000256" key="1">
    <source>
        <dbReference type="SAM" id="Phobius"/>
    </source>
</evidence>
<dbReference type="Proteomes" id="UP000277283">
    <property type="component" value="Segment"/>
</dbReference>
<dbReference type="EMBL" id="JX515788">
    <property type="protein sequence ID" value="AFX59686.1"/>
    <property type="molecule type" value="Genomic_DNA"/>
</dbReference>
<gene>
    <name evidence="2" type="ORF">wssv_03090</name>
</gene>
<protein>
    <submittedName>
        <fullName evidence="3">ORF989</fullName>
    </submittedName>
    <submittedName>
        <fullName evidence="2">Wsv309</fullName>
    </submittedName>
</protein>
<name>K7WD47_9VIRU</name>
<keyword evidence="1" id="KW-0812">Transmembrane</keyword>
<reference evidence="3" key="3">
    <citation type="journal article" date="2018" name="Aquaculture">
        <title>Complete genome sequence of a white spot syndrome virus associated with a disease incursion in Australia.</title>
        <authorList>
            <person name="Oakey J."/>
            <person name="Smith C.S."/>
        </authorList>
    </citation>
    <scope>NUCLEOTIDE SEQUENCE [LARGE SCALE GENOMIC DNA]</scope>
    <source>
        <strain evidence="3">WSSV-AU</strain>
    </source>
</reference>
<evidence type="ECO:0000313" key="3">
    <source>
        <dbReference type="EMBL" id="ATU83690.1"/>
    </source>
</evidence>
<feature type="transmembrane region" description="Helical" evidence="1">
    <location>
        <begin position="30"/>
        <end position="52"/>
    </location>
</feature>
<keyword evidence="1" id="KW-0472">Membrane</keyword>
<reference evidence="4" key="2">
    <citation type="submission" date="2012-08" db="EMBL/GenBank/DDBJ databases">
        <authorList>
            <person name="Choi T.-J."/>
        </authorList>
    </citation>
    <scope>NUCLEOTIDE SEQUENCE [LARGE SCALE GENOMIC DNA]</scope>
    <source>
        <strain evidence="4">K-LV1</strain>
    </source>
</reference>
<evidence type="ECO:0000313" key="4">
    <source>
        <dbReference type="Proteomes" id="UP000277283"/>
    </source>
</evidence>
<evidence type="ECO:0000313" key="2">
    <source>
        <dbReference type="EMBL" id="AFX59686.1"/>
    </source>
</evidence>
<keyword evidence="1" id="KW-1133">Transmembrane helix</keyword>
<accession>K7WD47</accession>
<proteinExistence type="predicted"/>
<reference evidence="2" key="1">
    <citation type="submission" date="2012-08" db="EMBL/GenBank/DDBJ databases">
        <title>Cassytha pubescens and C. glabella (Lauraceae) are not disjunctly distributed between Australia and the Ryukyu Archipelago of Japan - evidence from morphological and molecular data.</title>
        <authorList>
            <person name="Kokubugata G."/>
            <person name="Nakamura K."/>
            <person name="Forster P.I."/>
            <person name="Wilson G.W."/>
            <person name="Holland A.E."/>
            <person name="Hirayama Y."/>
            <person name="Yokota M."/>
        </authorList>
    </citation>
    <scope>NUCLEOTIDE SEQUENCE</scope>
    <source>
        <strain evidence="2">K-LV1</strain>
    </source>
</reference>